<dbReference type="GeneID" id="31009217"/>
<keyword evidence="3" id="KW-1185">Reference proteome</keyword>
<feature type="region of interest" description="Disordered" evidence="1">
    <location>
        <begin position="264"/>
        <end position="288"/>
    </location>
</feature>
<accession>A0A225A6P0</accession>
<dbReference type="STRING" id="1441469.A0A225A6P0"/>
<dbReference type="SUPFAM" id="SSF55455">
    <property type="entry name" value="SRF-like"/>
    <property type="match status" value="1"/>
</dbReference>
<proteinExistence type="predicted"/>
<protein>
    <recommendedName>
        <fullName evidence="4">MADS-box domain-containing protein</fullName>
    </recommendedName>
</protein>
<sequence length="288" mass="33280">MYSVSLWFNTSKVLKKQPRNTDEPYNVRAMPTSDFFHICSSTATENRKQNQIIENRIDQAALSKVWFCMPLERKPWLEAYIGLNTNITEGLYTHHIRVIAQALSDRIKWGLDQVDSIHLQGFQIQAGHQYEISDLMSLSSHLQELLVGIRSLKMTNSDSALELLSQWDLNIDQLDMCDMMIEHPMDPKIERRNALQRRSRRMKSLLLKAVDMSILCDAEIVLGIRIRETGRVTTFCSDPEGLWSPDTLKLKNYYPIPVNMTLDDFPHGQGRKQEQKLEEINDEVGGEE</sequence>
<dbReference type="RefSeq" id="XP_020115421.1">
    <property type="nucleotide sequence ID" value="XM_020265388.1"/>
</dbReference>
<dbReference type="AlphaFoldDB" id="A0A225A6P0"/>
<dbReference type="GO" id="GO:0003677">
    <property type="term" value="F:DNA binding"/>
    <property type="evidence" value="ECO:0007669"/>
    <property type="project" value="InterPro"/>
</dbReference>
<dbReference type="GO" id="GO:0045944">
    <property type="term" value="P:positive regulation of transcription by RNA polymerase II"/>
    <property type="evidence" value="ECO:0007669"/>
    <property type="project" value="UniProtKB-ARBA"/>
</dbReference>
<evidence type="ECO:0008006" key="4">
    <source>
        <dbReference type="Google" id="ProtNLM"/>
    </source>
</evidence>
<comment type="caution">
    <text evidence="2">The sequence shown here is derived from an EMBL/GenBank/DDBJ whole genome shotgun (WGS) entry which is preliminary data.</text>
</comment>
<dbReference type="EMBL" id="LFMY01000023">
    <property type="protein sequence ID" value="OKL55300.1"/>
    <property type="molecule type" value="Genomic_DNA"/>
</dbReference>
<organism evidence="2 3">
    <name type="scientific">Talaromyces atroroseus</name>
    <dbReference type="NCBI Taxonomy" id="1441469"/>
    <lineage>
        <taxon>Eukaryota</taxon>
        <taxon>Fungi</taxon>
        <taxon>Dikarya</taxon>
        <taxon>Ascomycota</taxon>
        <taxon>Pezizomycotina</taxon>
        <taxon>Eurotiomycetes</taxon>
        <taxon>Eurotiomycetidae</taxon>
        <taxon>Eurotiales</taxon>
        <taxon>Trichocomaceae</taxon>
        <taxon>Talaromyces</taxon>
        <taxon>Talaromyces sect. Trachyspermi</taxon>
    </lineage>
</organism>
<evidence type="ECO:0000313" key="2">
    <source>
        <dbReference type="EMBL" id="OKL55300.1"/>
    </source>
</evidence>
<gene>
    <name evidence="2" type="ORF">UA08_09461</name>
</gene>
<dbReference type="Proteomes" id="UP000214365">
    <property type="component" value="Unassembled WGS sequence"/>
</dbReference>
<dbReference type="GO" id="GO:0046983">
    <property type="term" value="F:protein dimerization activity"/>
    <property type="evidence" value="ECO:0007669"/>
    <property type="project" value="InterPro"/>
</dbReference>
<name>A0A225A6P0_TALAT</name>
<evidence type="ECO:0000256" key="1">
    <source>
        <dbReference type="SAM" id="MobiDB-lite"/>
    </source>
</evidence>
<dbReference type="OrthoDB" id="4221861at2759"/>
<dbReference type="InterPro" id="IPR036879">
    <property type="entry name" value="TF_MADSbox_sf"/>
</dbReference>
<reference evidence="2 3" key="1">
    <citation type="submission" date="2015-06" db="EMBL/GenBank/DDBJ databases">
        <title>Talaromyces atroroseus IBT 11181 draft genome.</title>
        <authorList>
            <person name="Rasmussen K.B."/>
            <person name="Rasmussen S."/>
            <person name="Petersen B."/>
            <person name="Sicheritz-Ponten T."/>
            <person name="Mortensen U.H."/>
            <person name="Thrane U."/>
        </authorList>
    </citation>
    <scope>NUCLEOTIDE SEQUENCE [LARGE SCALE GENOMIC DNA]</scope>
    <source>
        <strain evidence="2 3">IBT 11181</strain>
    </source>
</reference>
<evidence type="ECO:0000313" key="3">
    <source>
        <dbReference type="Proteomes" id="UP000214365"/>
    </source>
</evidence>